<evidence type="ECO:0000256" key="2">
    <source>
        <dbReference type="ARBA" id="ARBA00004123"/>
    </source>
</evidence>
<dbReference type="GO" id="GO:0004518">
    <property type="term" value="F:nuclease activity"/>
    <property type="evidence" value="ECO:0007669"/>
    <property type="project" value="UniProtKB-KW"/>
</dbReference>
<name>A0AAE0YGE0_9GAST</name>
<dbReference type="AlphaFoldDB" id="A0AAE0YGE0"/>
<dbReference type="GO" id="GO:0005634">
    <property type="term" value="C:nucleus"/>
    <property type="evidence" value="ECO:0007669"/>
    <property type="project" value="UniProtKB-SubCell"/>
</dbReference>
<keyword evidence="4" id="KW-0540">Nuclease</keyword>
<dbReference type="PANTHER" id="PTHR22930">
    <property type="match status" value="1"/>
</dbReference>
<proteinExistence type="inferred from homology"/>
<keyword evidence="5" id="KW-0479">Metal-binding</keyword>
<comment type="caution">
    <text evidence="9">The sequence shown here is derived from an EMBL/GenBank/DDBJ whole genome shotgun (WGS) entry which is preliminary data.</text>
</comment>
<dbReference type="GO" id="GO:0016787">
    <property type="term" value="F:hydrolase activity"/>
    <property type="evidence" value="ECO:0007669"/>
    <property type="project" value="UniProtKB-KW"/>
</dbReference>
<evidence type="ECO:0000256" key="4">
    <source>
        <dbReference type="ARBA" id="ARBA00022722"/>
    </source>
</evidence>
<accession>A0AAE0YGE0</accession>
<sequence length="154" mass="17234">MCVLKPLINQDQTFLTTNNVFSIVLQGVADPDLKFIAVEVGALGKEGDGGIFCRSKTKTYFEQNAMGLPRTAPLPDASASIHYFMPGDAAYPLNPYLITLFSGAPTRQQQIYNYRHSRARRCIECKFGVLASRWRVLKTTIATSYLQPLYCTMQ</sequence>
<evidence type="ECO:0000256" key="5">
    <source>
        <dbReference type="ARBA" id="ARBA00022723"/>
    </source>
</evidence>
<keyword evidence="7" id="KW-0539">Nucleus</keyword>
<evidence type="ECO:0000256" key="6">
    <source>
        <dbReference type="ARBA" id="ARBA00022801"/>
    </source>
</evidence>
<evidence type="ECO:0000313" key="9">
    <source>
        <dbReference type="EMBL" id="KAK3744323.1"/>
    </source>
</evidence>
<comment type="cofactor">
    <cofactor evidence="1">
        <name>a divalent metal cation</name>
        <dbReference type="ChEBI" id="CHEBI:60240"/>
    </cofactor>
</comment>
<evidence type="ECO:0000256" key="1">
    <source>
        <dbReference type="ARBA" id="ARBA00001968"/>
    </source>
</evidence>
<comment type="subcellular location">
    <subcellularLocation>
        <location evidence="2">Nucleus</location>
    </subcellularLocation>
</comment>
<evidence type="ECO:0000259" key="8">
    <source>
        <dbReference type="Pfam" id="PF13359"/>
    </source>
</evidence>
<dbReference type="EMBL" id="JAWDGP010006267">
    <property type="protein sequence ID" value="KAK3744323.1"/>
    <property type="molecule type" value="Genomic_DNA"/>
</dbReference>
<keyword evidence="6" id="KW-0378">Hydrolase</keyword>
<dbReference type="GO" id="GO:0046872">
    <property type="term" value="F:metal ion binding"/>
    <property type="evidence" value="ECO:0007669"/>
    <property type="project" value="UniProtKB-KW"/>
</dbReference>
<evidence type="ECO:0000313" key="10">
    <source>
        <dbReference type="Proteomes" id="UP001283361"/>
    </source>
</evidence>
<feature type="domain" description="DDE Tnp4" evidence="8">
    <location>
        <begin position="9"/>
        <end position="146"/>
    </location>
</feature>
<protein>
    <recommendedName>
        <fullName evidence="8">DDE Tnp4 domain-containing protein</fullName>
    </recommendedName>
</protein>
<comment type="similarity">
    <text evidence="3">Belongs to the HARBI1 family.</text>
</comment>
<gene>
    <name evidence="9" type="ORF">RRG08_030406</name>
</gene>
<evidence type="ECO:0000256" key="7">
    <source>
        <dbReference type="ARBA" id="ARBA00023242"/>
    </source>
</evidence>
<dbReference type="InterPro" id="IPR027806">
    <property type="entry name" value="HARBI1_dom"/>
</dbReference>
<dbReference type="Proteomes" id="UP001283361">
    <property type="component" value="Unassembled WGS sequence"/>
</dbReference>
<dbReference type="Pfam" id="PF13359">
    <property type="entry name" value="DDE_Tnp_4"/>
    <property type="match status" value="1"/>
</dbReference>
<organism evidence="9 10">
    <name type="scientific">Elysia crispata</name>
    <name type="common">lettuce slug</name>
    <dbReference type="NCBI Taxonomy" id="231223"/>
    <lineage>
        <taxon>Eukaryota</taxon>
        <taxon>Metazoa</taxon>
        <taxon>Spiralia</taxon>
        <taxon>Lophotrochozoa</taxon>
        <taxon>Mollusca</taxon>
        <taxon>Gastropoda</taxon>
        <taxon>Heterobranchia</taxon>
        <taxon>Euthyneura</taxon>
        <taxon>Panpulmonata</taxon>
        <taxon>Sacoglossa</taxon>
        <taxon>Placobranchoidea</taxon>
        <taxon>Plakobranchidae</taxon>
        <taxon>Elysia</taxon>
    </lineage>
</organism>
<dbReference type="InterPro" id="IPR045249">
    <property type="entry name" value="HARBI1-like"/>
</dbReference>
<evidence type="ECO:0000256" key="3">
    <source>
        <dbReference type="ARBA" id="ARBA00006958"/>
    </source>
</evidence>
<reference evidence="9" key="1">
    <citation type="journal article" date="2023" name="G3 (Bethesda)">
        <title>A reference genome for the long-term kleptoplast-retaining sea slug Elysia crispata morphotype clarki.</title>
        <authorList>
            <person name="Eastman K.E."/>
            <person name="Pendleton A.L."/>
            <person name="Shaikh M.A."/>
            <person name="Suttiyut T."/>
            <person name="Ogas R."/>
            <person name="Tomko P."/>
            <person name="Gavelis G."/>
            <person name="Widhalm J.R."/>
            <person name="Wisecaver J.H."/>
        </authorList>
    </citation>
    <scope>NUCLEOTIDE SEQUENCE</scope>
    <source>
        <strain evidence="9">ECLA1</strain>
    </source>
</reference>
<dbReference type="PANTHER" id="PTHR22930:SF269">
    <property type="entry name" value="NUCLEASE HARBI1-LIKE PROTEIN"/>
    <property type="match status" value="1"/>
</dbReference>
<keyword evidence="10" id="KW-1185">Reference proteome</keyword>